<sequence>MAEKLVFDVLARASGTSDVKRLGDALDGVGKSADNLDKKKSIGGGLFKGLAGEAETAGKSVTSKLGSAFSNLASNAAEAGKKAGSTLASGISSGFEALGPGGPYAGGAIFAGLLAAAPVAGAAIGGALIAGVASAGIGAGIALALQDPEIKGAASVLGGDIVDALTEAAEPFKGALLATFSTVGEGFKASLGDIKATFSNLAPMLEPLAAKTSEAFASITRGVAVLSSTAGPVMTALGNGIAQIGETLGTGFAMLSQNGAAAATGLQMAFSGLNAILQAGFGLVNGLTEAFGWLAQKGLLGEDVKQSYEGFKEQLDATKNSVTGLGSSFDAVTPAQQLAIDQVKLLTGSFAEATNAAGGLKGALDTLNGSAIAGVQSEVAYQAALDGVTNSVKSHGTSLDTATEAGRANTTALTQAITTAQNYASANDLSATQVEALRQSILQQADAAGLDTKTVTGLINELFRVPGDVKSKVSVPGATLSTEQVKALQNALTSLPDEVRTKVITEHLDIFNATGSTNAAAAKDKSLRRWGGIDKMMAAGGVVQAHTVSSPTIMYGERATKEEAYVPKNGITSRSREILDKAAAWYGGRVSWGAQNTGGSPGGGTSGGDQLSLLVRELIGEVRGMRREQGQGNVYLDGRLVGAVQGRELSLYERAG</sequence>
<dbReference type="OrthoDB" id="2183194at2"/>
<evidence type="ECO:0000313" key="1">
    <source>
        <dbReference type="EMBL" id="EXG80026.1"/>
    </source>
</evidence>
<keyword evidence="2" id="KW-1185">Reference proteome</keyword>
<organism evidence="1 2">
    <name type="scientific">Cryptosporangium arvum DSM 44712</name>
    <dbReference type="NCBI Taxonomy" id="927661"/>
    <lineage>
        <taxon>Bacteria</taxon>
        <taxon>Bacillati</taxon>
        <taxon>Actinomycetota</taxon>
        <taxon>Actinomycetes</taxon>
        <taxon>Cryptosporangiales</taxon>
        <taxon>Cryptosporangiaceae</taxon>
        <taxon>Cryptosporangium</taxon>
    </lineage>
</organism>
<reference evidence="1 2" key="1">
    <citation type="submission" date="2013-07" db="EMBL/GenBank/DDBJ databases">
        <authorList>
            <consortium name="DOE Joint Genome Institute"/>
            <person name="Eisen J."/>
            <person name="Huntemann M."/>
            <person name="Han J."/>
            <person name="Chen A."/>
            <person name="Kyrpides N."/>
            <person name="Mavromatis K."/>
            <person name="Markowitz V."/>
            <person name="Palaniappan K."/>
            <person name="Ivanova N."/>
            <person name="Schaumberg A."/>
            <person name="Pati A."/>
            <person name="Liolios K."/>
            <person name="Nordberg H.P."/>
            <person name="Cantor M.N."/>
            <person name="Hua S.X."/>
            <person name="Woyke T."/>
        </authorList>
    </citation>
    <scope>NUCLEOTIDE SEQUENCE [LARGE SCALE GENOMIC DNA]</scope>
    <source>
        <strain evidence="1 2">DSM 44712</strain>
    </source>
</reference>
<protein>
    <submittedName>
        <fullName evidence="1">Uncharacterized protein</fullName>
    </submittedName>
</protein>
<dbReference type="Proteomes" id="UP000021053">
    <property type="component" value="Unassembled WGS sequence"/>
</dbReference>
<comment type="caution">
    <text evidence="1">The sequence shown here is derived from an EMBL/GenBank/DDBJ whole genome shotgun (WGS) entry which is preliminary data.</text>
</comment>
<accession>A0A011AD92</accession>
<dbReference type="HOGENOM" id="CLU_417819_0_0_11"/>
<dbReference type="AlphaFoldDB" id="A0A011AD92"/>
<gene>
    <name evidence="1" type="ORF">CryarDRAFT_1085</name>
</gene>
<name>A0A011AD92_9ACTN</name>
<proteinExistence type="predicted"/>
<dbReference type="EMBL" id="JFBT01000001">
    <property type="protein sequence ID" value="EXG80026.1"/>
    <property type="molecule type" value="Genomic_DNA"/>
</dbReference>
<evidence type="ECO:0000313" key="2">
    <source>
        <dbReference type="Proteomes" id="UP000021053"/>
    </source>
</evidence>
<dbReference type="RefSeq" id="WP_035848783.1">
    <property type="nucleotide sequence ID" value="NZ_KK073874.1"/>
</dbReference>